<feature type="transmembrane region" description="Helical" evidence="1">
    <location>
        <begin position="176"/>
        <end position="193"/>
    </location>
</feature>
<feature type="transmembrane region" description="Helical" evidence="1">
    <location>
        <begin position="205"/>
        <end position="223"/>
    </location>
</feature>
<reference evidence="2" key="1">
    <citation type="journal article" date="2020" name="mSystems">
        <title>Genome- and Community-Level Interaction Insights into Carbon Utilization and Element Cycling Functions of Hydrothermarchaeota in Hydrothermal Sediment.</title>
        <authorList>
            <person name="Zhou Z."/>
            <person name="Liu Y."/>
            <person name="Xu W."/>
            <person name="Pan J."/>
            <person name="Luo Z.H."/>
            <person name="Li M."/>
        </authorList>
    </citation>
    <scope>NUCLEOTIDE SEQUENCE [LARGE SCALE GENOMIC DNA]</scope>
    <source>
        <strain evidence="2">SpSt-86</strain>
    </source>
</reference>
<keyword evidence="1" id="KW-0812">Transmembrane</keyword>
<dbReference type="PANTHER" id="PTHR36111:SF2">
    <property type="entry name" value="INNER MEMBRANE PROTEIN"/>
    <property type="match status" value="1"/>
</dbReference>
<feature type="transmembrane region" description="Helical" evidence="1">
    <location>
        <begin position="57"/>
        <end position="75"/>
    </location>
</feature>
<accession>A0A832MMM4</accession>
<sequence length="225" mass="23624">MHPSVLINSACVLAGSLLGMALGKAISERFKKVLFQAVGLTTVGVGIKMTLDTSNFIIVLLALALGAILGETLDIEEKLSRVGKFSKDSTRFAKGFVAATTLFLVGPMTIVGSVRAGLLNDGTLIYVKSVLDFISSIVLASLYGVGVLLTSVVVLLVQGSMVLLASQLSFLTQQTYLANFTGAGGLIVLAIGLRLLEVRDIKVGNLLPALVLSPIIDYLVLIFKG</sequence>
<evidence type="ECO:0000313" key="2">
    <source>
        <dbReference type="EMBL" id="HGZ78949.1"/>
    </source>
</evidence>
<proteinExistence type="predicted"/>
<organism evidence="2">
    <name type="scientific">Pseudothermotoga hypogea</name>
    <dbReference type="NCBI Taxonomy" id="57487"/>
    <lineage>
        <taxon>Bacteria</taxon>
        <taxon>Thermotogati</taxon>
        <taxon>Thermotogota</taxon>
        <taxon>Thermotogae</taxon>
        <taxon>Thermotogales</taxon>
        <taxon>Thermotogaceae</taxon>
        <taxon>Pseudothermotoga</taxon>
    </lineage>
</organism>
<name>A0A832MMM4_9THEM</name>
<feature type="transmembrane region" description="Helical" evidence="1">
    <location>
        <begin position="6"/>
        <end position="26"/>
    </location>
</feature>
<gene>
    <name evidence="2" type="ORF">ENW55_03070</name>
</gene>
<dbReference type="PANTHER" id="PTHR36111">
    <property type="entry name" value="INNER MEMBRANE PROTEIN-RELATED"/>
    <property type="match status" value="1"/>
</dbReference>
<dbReference type="AlphaFoldDB" id="A0A832MMM4"/>
<dbReference type="Pfam" id="PF04474">
    <property type="entry name" value="DUF554"/>
    <property type="match status" value="1"/>
</dbReference>
<feature type="transmembrane region" description="Helical" evidence="1">
    <location>
        <begin position="96"/>
        <end position="118"/>
    </location>
</feature>
<dbReference type="InterPro" id="IPR007563">
    <property type="entry name" value="DUF554"/>
</dbReference>
<keyword evidence="1" id="KW-0472">Membrane</keyword>
<protein>
    <submittedName>
        <fullName evidence="2">DUF554 domain-containing protein</fullName>
    </submittedName>
</protein>
<evidence type="ECO:0000256" key="1">
    <source>
        <dbReference type="SAM" id="Phobius"/>
    </source>
</evidence>
<comment type="caution">
    <text evidence="2">The sequence shown here is derived from an EMBL/GenBank/DDBJ whole genome shotgun (WGS) entry which is preliminary data.</text>
</comment>
<dbReference type="EMBL" id="DTKQ01000025">
    <property type="protein sequence ID" value="HGZ78949.1"/>
    <property type="molecule type" value="Genomic_DNA"/>
</dbReference>
<feature type="transmembrane region" description="Helical" evidence="1">
    <location>
        <begin position="138"/>
        <end position="164"/>
    </location>
</feature>
<keyword evidence="1" id="KW-1133">Transmembrane helix</keyword>